<accession>A0A2R8B0L2</accession>
<dbReference type="Gene3D" id="1.50.10.140">
    <property type="match status" value="1"/>
</dbReference>
<name>A0A2R8B0L2_9RHOB</name>
<dbReference type="Proteomes" id="UP000244904">
    <property type="component" value="Unassembled WGS sequence"/>
</dbReference>
<dbReference type="RefSeq" id="WP_108887612.1">
    <property type="nucleotide sequence ID" value="NZ_OMOJ01000015.1"/>
</dbReference>
<dbReference type="OrthoDB" id="9147113at2"/>
<keyword evidence="3" id="KW-1185">Reference proteome</keyword>
<dbReference type="EMBL" id="OMOJ01000015">
    <property type="protein sequence ID" value="SPF81835.1"/>
    <property type="molecule type" value="Genomic_DNA"/>
</dbReference>
<evidence type="ECO:0000313" key="2">
    <source>
        <dbReference type="EMBL" id="SPF81835.1"/>
    </source>
</evidence>
<evidence type="ECO:0000313" key="3">
    <source>
        <dbReference type="Proteomes" id="UP000244904"/>
    </source>
</evidence>
<proteinExistence type="predicted"/>
<dbReference type="Pfam" id="PF11329">
    <property type="entry name" value="DUF3131"/>
    <property type="match status" value="1"/>
</dbReference>
<reference evidence="3" key="1">
    <citation type="submission" date="2018-03" db="EMBL/GenBank/DDBJ databases">
        <authorList>
            <person name="Rodrigo-Torres L."/>
            <person name="Arahal R. D."/>
            <person name="Lucena T."/>
        </authorList>
    </citation>
    <scope>NUCLEOTIDE SEQUENCE [LARGE SCALE GENOMIC DNA]</scope>
    <source>
        <strain evidence="3">CECT 8871</strain>
    </source>
</reference>
<protein>
    <recommendedName>
        <fullName evidence="1">DUF3131 domain-containing protein</fullName>
    </recommendedName>
</protein>
<sequence>MTGITVTSKGPVSLSFKISEQTVDGECRRTPPSSNEPHFGRNGALTEHEMDMAKTAWTYFEKFYQPDTGLVNAVGSFPSTTMWDTASYMSALLAAYELCIIDKRTFDTRSTQLFRTLRNLVLFNKEAPNKVYHTKTAEKVSYANKPGDIGYSALDLGRMLVWLKAYKERYPYLANSVDAIPLRWDFCNIIRDDGSLNGSLVTKEGNPRYLQEGRLGYEEYAAKGFALWGFDVPGALDPRPLEYTTIYDVQVPYDGRDPRVFHNQNYVLTEGYILDGLEMGWDMPYDKSNDGMVASHGWRAEFANRIYLVQQRRFEQTGMITARSEHQVDGKPFFVYDSIFADGYAWNTLDPTQTYQPDRAAVAAKAALGLWALWDTPYTDLLYDTVADLRDPERGFYEGLYENGNGFIPLQTANNNGVILAALLYKVQGPVLQRLNNNTMVWDTSFANKNIRNNKCHPKSMRKEVTCCNCADLPDYEPPVTADQFKFCRPVFGGPDIGAVDCSTEEHNLAAPKPELYLPRQCTSPSGKL</sequence>
<dbReference type="InterPro" id="IPR021478">
    <property type="entry name" value="DUF3131"/>
</dbReference>
<gene>
    <name evidence="2" type="ORF">PRI8871_03660</name>
</gene>
<evidence type="ECO:0000259" key="1">
    <source>
        <dbReference type="Pfam" id="PF11329"/>
    </source>
</evidence>
<dbReference type="AlphaFoldDB" id="A0A2R8B0L2"/>
<organism evidence="2 3">
    <name type="scientific">Pseudoprimorskyibacter insulae</name>
    <dbReference type="NCBI Taxonomy" id="1695997"/>
    <lineage>
        <taxon>Bacteria</taxon>
        <taxon>Pseudomonadati</taxon>
        <taxon>Pseudomonadota</taxon>
        <taxon>Alphaproteobacteria</taxon>
        <taxon>Rhodobacterales</taxon>
        <taxon>Paracoccaceae</taxon>
        <taxon>Pseudoprimorskyibacter</taxon>
    </lineage>
</organism>
<feature type="domain" description="DUF3131" evidence="1">
    <location>
        <begin position="52"/>
        <end position="429"/>
    </location>
</feature>